<evidence type="ECO:0000256" key="4">
    <source>
        <dbReference type="ARBA" id="ARBA00022989"/>
    </source>
</evidence>
<dbReference type="Pfam" id="PF09335">
    <property type="entry name" value="VTT_dom"/>
    <property type="match status" value="1"/>
</dbReference>
<keyword evidence="9" id="KW-1185">Reference proteome</keyword>
<proteinExistence type="predicted"/>
<evidence type="ECO:0000256" key="1">
    <source>
        <dbReference type="ARBA" id="ARBA00004651"/>
    </source>
</evidence>
<keyword evidence="3 6" id="KW-0812">Transmembrane</keyword>
<evidence type="ECO:0000259" key="7">
    <source>
        <dbReference type="Pfam" id="PF09335"/>
    </source>
</evidence>
<organism evidence="8 9">
    <name type="scientific">Rubrivirga litoralis</name>
    <dbReference type="NCBI Taxonomy" id="3075598"/>
    <lineage>
        <taxon>Bacteria</taxon>
        <taxon>Pseudomonadati</taxon>
        <taxon>Rhodothermota</taxon>
        <taxon>Rhodothermia</taxon>
        <taxon>Rhodothermales</taxon>
        <taxon>Rubricoccaceae</taxon>
        <taxon>Rubrivirga</taxon>
    </lineage>
</organism>
<name>A0ABU3BVH4_9BACT</name>
<dbReference type="InterPro" id="IPR051311">
    <property type="entry name" value="DedA_domain"/>
</dbReference>
<evidence type="ECO:0000313" key="9">
    <source>
        <dbReference type="Proteomes" id="UP001267426"/>
    </source>
</evidence>
<reference evidence="8 9" key="1">
    <citation type="submission" date="2023-09" db="EMBL/GenBank/DDBJ databases">
        <authorList>
            <person name="Rey-Velasco X."/>
        </authorList>
    </citation>
    <scope>NUCLEOTIDE SEQUENCE [LARGE SCALE GENOMIC DNA]</scope>
    <source>
        <strain evidence="8 9">F394</strain>
    </source>
</reference>
<feature type="domain" description="VTT" evidence="7">
    <location>
        <begin position="39"/>
        <end position="162"/>
    </location>
</feature>
<dbReference type="Proteomes" id="UP001267426">
    <property type="component" value="Unassembled WGS sequence"/>
</dbReference>
<evidence type="ECO:0000256" key="3">
    <source>
        <dbReference type="ARBA" id="ARBA00022692"/>
    </source>
</evidence>
<dbReference type="RefSeq" id="WP_311666052.1">
    <property type="nucleotide sequence ID" value="NZ_JAVRHT010000080.1"/>
</dbReference>
<accession>A0ABU3BVH4</accession>
<dbReference type="PANTHER" id="PTHR42709:SF6">
    <property type="entry name" value="UNDECAPRENYL PHOSPHATE TRANSPORTER A"/>
    <property type="match status" value="1"/>
</dbReference>
<keyword evidence="4 6" id="KW-1133">Transmembrane helix</keyword>
<evidence type="ECO:0000313" key="8">
    <source>
        <dbReference type="EMBL" id="MDT0633296.1"/>
    </source>
</evidence>
<dbReference type="PANTHER" id="PTHR42709">
    <property type="entry name" value="ALKALINE PHOSPHATASE LIKE PROTEIN"/>
    <property type="match status" value="1"/>
</dbReference>
<dbReference type="EMBL" id="JAVRHT010000080">
    <property type="protein sequence ID" value="MDT0633296.1"/>
    <property type="molecule type" value="Genomic_DNA"/>
</dbReference>
<protein>
    <submittedName>
        <fullName evidence="8">DedA family protein</fullName>
    </submittedName>
</protein>
<evidence type="ECO:0000256" key="6">
    <source>
        <dbReference type="SAM" id="Phobius"/>
    </source>
</evidence>
<comment type="subcellular location">
    <subcellularLocation>
        <location evidence="1">Cell membrane</location>
        <topology evidence="1">Multi-pass membrane protein</topology>
    </subcellularLocation>
</comment>
<keyword evidence="5 6" id="KW-0472">Membrane</keyword>
<comment type="caution">
    <text evidence="8">The sequence shown here is derived from an EMBL/GenBank/DDBJ whole genome shotgun (WGS) entry which is preliminary data.</text>
</comment>
<dbReference type="InterPro" id="IPR032816">
    <property type="entry name" value="VTT_dom"/>
</dbReference>
<feature type="transmembrane region" description="Helical" evidence="6">
    <location>
        <begin position="177"/>
        <end position="198"/>
    </location>
</feature>
<sequence>MEALATDFVDWLQALPPGGIYAVLLAISYLENLVPPIWGDTVIVVCGSLVGLGTLAFGPTLALATLGGSLGFLTVFAIGRRLGEAVQDPTRLRWIPRGPVARVERWLERRGYAVVAANRFLSGGRSVIGLLAGASDLRWGPTTLWATVSALAWSALLVGGGAALGSQWTRVLDGLAVYGRAVTVVLVAVLAVAAVRWWRGKKPRRAPDHPAPPA</sequence>
<gene>
    <name evidence="8" type="ORF">RM540_16215</name>
</gene>
<feature type="transmembrane region" description="Helical" evidence="6">
    <location>
        <begin position="144"/>
        <end position="165"/>
    </location>
</feature>
<evidence type="ECO:0000256" key="2">
    <source>
        <dbReference type="ARBA" id="ARBA00022475"/>
    </source>
</evidence>
<evidence type="ECO:0000256" key="5">
    <source>
        <dbReference type="ARBA" id="ARBA00023136"/>
    </source>
</evidence>
<feature type="transmembrane region" description="Helical" evidence="6">
    <location>
        <begin position="12"/>
        <end position="30"/>
    </location>
</feature>
<keyword evidence="2" id="KW-1003">Cell membrane</keyword>
<feature type="transmembrane region" description="Helical" evidence="6">
    <location>
        <begin position="37"/>
        <end position="57"/>
    </location>
</feature>